<dbReference type="PROSITE" id="PS50887">
    <property type="entry name" value="GGDEF"/>
    <property type="match status" value="1"/>
</dbReference>
<feature type="transmembrane region" description="Helical" evidence="3">
    <location>
        <begin position="33"/>
        <end position="54"/>
    </location>
</feature>
<accession>A0ABN7QNE5</accession>
<evidence type="ECO:0000256" key="1">
    <source>
        <dbReference type="ARBA" id="ARBA00012528"/>
    </source>
</evidence>
<comment type="catalytic activity">
    <reaction evidence="2">
        <text>2 GTP = 3',3'-c-di-GMP + 2 diphosphate</text>
        <dbReference type="Rhea" id="RHEA:24898"/>
        <dbReference type="ChEBI" id="CHEBI:33019"/>
        <dbReference type="ChEBI" id="CHEBI:37565"/>
        <dbReference type="ChEBI" id="CHEBI:58805"/>
        <dbReference type="EC" id="2.7.7.65"/>
    </reaction>
</comment>
<proteinExistence type="predicted"/>
<feature type="transmembrane region" description="Helical" evidence="3">
    <location>
        <begin position="60"/>
        <end position="80"/>
    </location>
</feature>
<feature type="domain" description="GGDEF" evidence="4">
    <location>
        <begin position="251"/>
        <end position="383"/>
    </location>
</feature>
<feature type="transmembrane region" description="Helical" evidence="3">
    <location>
        <begin position="186"/>
        <end position="209"/>
    </location>
</feature>
<evidence type="ECO:0000256" key="3">
    <source>
        <dbReference type="SAM" id="Phobius"/>
    </source>
</evidence>
<dbReference type="SMART" id="SM00267">
    <property type="entry name" value="GGDEF"/>
    <property type="match status" value="1"/>
</dbReference>
<dbReference type="RefSeq" id="WP_228978035.1">
    <property type="nucleotide sequence ID" value="NZ_CAJQYY010000011.1"/>
</dbReference>
<evidence type="ECO:0000259" key="4">
    <source>
        <dbReference type="PROSITE" id="PS50887"/>
    </source>
</evidence>
<dbReference type="InterPro" id="IPR043128">
    <property type="entry name" value="Rev_trsase/Diguanyl_cyclase"/>
</dbReference>
<feature type="transmembrane region" description="Helical" evidence="3">
    <location>
        <begin position="6"/>
        <end position="26"/>
    </location>
</feature>
<reference evidence="5 6" key="1">
    <citation type="submission" date="2021-04" db="EMBL/GenBank/DDBJ databases">
        <authorList>
            <person name="Vanwijnsberghe S."/>
        </authorList>
    </citation>
    <scope>NUCLEOTIDE SEQUENCE [LARGE SCALE GENOMIC DNA]</scope>
    <source>
        <strain evidence="5 6">LMG 32171</strain>
    </source>
</reference>
<feature type="transmembrane region" description="Helical" evidence="3">
    <location>
        <begin position="92"/>
        <end position="110"/>
    </location>
</feature>
<name>A0ABN7QNE5_9BURK</name>
<dbReference type="EMBL" id="CAJQYY010000011">
    <property type="protein sequence ID" value="CAG4897288.1"/>
    <property type="molecule type" value="Genomic_DNA"/>
</dbReference>
<evidence type="ECO:0000313" key="5">
    <source>
        <dbReference type="EMBL" id="CAG4897288.1"/>
    </source>
</evidence>
<feature type="transmembrane region" description="Helical" evidence="3">
    <location>
        <begin position="116"/>
        <end position="137"/>
    </location>
</feature>
<dbReference type="NCBIfam" id="TIGR00254">
    <property type="entry name" value="GGDEF"/>
    <property type="match status" value="1"/>
</dbReference>
<dbReference type="PANTHER" id="PTHR45138:SF9">
    <property type="entry name" value="DIGUANYLATE CYCLASE DGCM-RELATED"/>
    <property type="match status" value="1"/>
</dbReference>
<evidence type="ECO:0000256" key="2">
    <source>
        <dbReference type="ARBA" id="ARBA00034247"/>
    </source>
</evidence>
<protein>
    <recommendedName>
        <fullName evidence="1">diguanylate cyclase</fullName>
        <ecNumber evidence="1">2.7.7.65</ecNumber>
    </recommendedName>
</protein>
<dbReference type="SUPFAM" id="SSF55073">
    <property type="entry name" value="Nucleotide cyclase"/>
    <property type="match status" value="1"/>
</dbReference>
<dbReference type="InterPro" id="IPR050469">
    <property type="entry name" value="Diguanylate_Cyclase"/>
</dbReference>
<keyword evidence="3" id="KW-1133">Transmembrane helix</keyword>
<dbReference type="Pfam" id="PF00990">
    <property type="entry name" value="GGDEF"/>
    <property type="match status" value="1"/>
</dbReference>
<dbReference type="EC" id="2.7.7.65" evidence="1"/>
<sequence length="399" mass="42825">MLSPVSFLVVAIMSCAVSMAVFSSLLRADIPGLPRWIGANALLAVALGLLALQAPMPARMVILIGSALLAAAALLMLQGCRQFFGLRPSHSFEYVAYGALMLAIVYWQYVSPNVNARAALMSAFLAYIRIVIGWITYKLRPPDRPKYGYYFMSVVAFLGAAIHLSRSLVCMLGWEHQTSFLAPTPMNIAFLGLGILTLPALSAGVVMLAHDRMAERMERLANVDGLTGALVRRAFLVRAEALLSDAKRSRLPLSIAILDLDKFKAINDEHGHAVGDRTLAHFASTVSGGLRSGDIFARLGGEEFAILCPSTGQADTIRLMDRFRAQVASSRWTISSGAVPCTFSAGVDEYREGDTFADMMARADAALYAAKALGRDCVVGTSLAAGQRVRSVQGESTSA</sequence>
<gene>
    <name evidence="5" type="ORF">R54767_02245</name>
</gene>
<dbReference type="Proteomes" id="UP000789752">
    <property type="component" value="Unassembled WGS sequence"/>
</dbReference>
<keyword evidence="6" id="KW-1185">Reference proteome</keyword>
<dbReference type="PANTHER" id="PTHR45138">
    <property type="entry name" value="REGULATORY COMPONENTS OF SENSORY TRANSDUCTION SYSTEM"/>
    <property type="match status" value="1"/>
</dbReference>
<evidence type="ECO:0000313" key="6">
    <source>
        <dbReference type="Proteomes" id="UP000789752"/>
    </source>
</evidence>
<dbReference type="CDD" id="cd01949">
    <property type="entry name" value="GGDEF"/>
    <property type="match status" value="1"/>
</dbReference>
<keyword evidence="3" id="KW-0472">Membrane</keyword>
<dbReference type="InterPro" id="IPR029787">
    <property type="entry name" value="Nucleotide_cyclase"/>
</dbReference>
<dbReference type="InterPro" id="IPR000160">
    <property type="entry name" value="GGDEF_dom"/>
</dbReference>
<comment type="caution">
    <text evidence="5">The sequence shown here is derived from an EMBL/GenBank/DDBJ whole genome shotgun (WGS) entry which is preliminary data.</text>
</comment>
<organism evidence="5 6">
    <name type="scientific">Paraburkholderia gardini</name>
    <dbReference type="NCBI Taxonomy" id="2823469"/>
    <lineage>
        <taxon>Bacteria</taxon>
        <taxon>Pseudomonadati</taxon>
        <taxon>Pseudomonadota</taxon>
        <taxon>Betaproteobacteria</taxon>
        <taxon>Burkholderiales</taxon>
        <taxon>Burkholderiaceae</taxon>
        <taxon>Paraburkholderia</taxon>
    </lineage>
</organism>
<feature type="transmembrane region" description="Helical" evidence="3">
    <location>
        <begin position="149"/>
        <end position="174"/>
    </location>
</feature>
<keyword evidence="3" id="KW-0812">Transmembrane</keyword>
<dbReference type="Gene3D" id="3.30.70.270">
    <property type="match status" value="1"/>
</dbReference>